<dbReference type="InterPro" id="IPR001663">
    <property type="entry name" value="Rng_hydr_dOase-A"/>
</dbReference>
<dbReference type="InterPro" id="IPR015879">
    <property type="entry name" value="Ring_hydroxy_dOase_asu_C_dom"/>
</dbReference>
<feature type="domain" description="Rieske" evidence="9">
    <location>
        <begin position="51"/>
        <end position="130"/>
    </location>
</feature>
<keyword evidence="7" id="KW-0411">Iron-sulfur</keyword>
<accession>A0A126SZ33</accession>
<dbReference type="InterPro" id="IPR017941">
    <property type="entry name" value="Rieske_2Fe-2S"/>
</dbReference>
<organism evidence="10">
    <name type="scientific">uncultured bacterium UPO74</name>
    <dbReference type="NCBI Taxonomy" id="1776991"/>
    <lineage>
        <taxon>Bacteria</taxon>
        <taxon>environmental samples</taxon>
    </lineage>
</organism>
<evidence type="ECO:0000256" key="4">
    <source>
        <dbReference type="ARBA" id="ARBA00022964"/>
    </source>
</evidence>
<evidence type="ECO:0000256" key="5">
    <source>
        <dbReference type="ARBA" id="ARBA00023002"/>
    </source>
</evidence>
<dbReference type="GO" id="GO:0051213">
    <property type="term" value="F:dioxygenase activity"/>
    <property type="evidence" value="ECO:0007669"/>
    <property type="project" value="UniProtKB-KW"/>
</dbReference>
<dbReference type="InterPro" id="IPR015881">
    <property type="entry name" value="ARHD_Rieske_2Fe_2S"/>
</dbReference>
<name>A0A126SZ33_9BACT</name>
<evidence type="ECO:0000256" key="3">
    <source>
        <dbReference type="ARBA" id="ARBA00022723"/>
    </source>
</evidence>
<dbReference type="SUPFAM" id="SSF55961">
    <property type="entry name" value="Bet v1-like"/>
    <property type="match status" value="1"/>
</dbReference>
<keyword evidence="3" id="KW-0479">Metal-binding</keyword>
<dbReference type="Gene3D" id="2.102.10.10">
    <property type="entry name" value="Rieske [2Fe-2S] iron-sulphur domain"/>
    <property type="match status" value="1"/>
</dbReference>
<evidence type="ECO:0000256" key="8">
    <source>
        <dbReference type="ARBA" id="ARBA00023027"/>
    </source>
</evidence>
<dbReference type="PANTHER" id="PTHR43756:SF1">
    <property type="entry name" value="3-PHENYLPROPIONATE_CINNAMIC ACID DIOXYGENASE SUBUNIT ALPHA"/>
    <property type="match status" value="1"/>
</dbReference>
<reference evidence="10" key="1">
    <citation type="journal article" date="2016" name="Appl. Environ. Microbiol.">
        <title>Functional Metagenomics of a Biostimulated Petroleum-Contaminated Soil Reveals an Extraordinary Diversity of Extradiol Dioxygenases.</title>
        <authorList>
            <person name="Terron-Gonzalez L."/>
            <person name="Martin-Cabello G."/>
            <person name="Ferrer M."/>
            <person name="Santero E."/>
        </authorList>
    </citation>
    <scope>NUCLEOTIDE SEQUENCE</scope>
</reference>
<dbReference type="PRINTS" id="PR00090">
    <property type="entry name" value="RNGDIOXGNASE"/>
</dbReference>
<dbReference type="PROSITE" id="PS00570">
    <property type="entry name" value="RING_HYDROXYL_ALPHA"/>
    <property type="match status" value="1"/>
</dbReference>
<protein>
    <submittedName>
        <fullName evidence="10">Digoxigenin subunit alpha</fullName>
    </submittedName>
</protein>
<evidence type="ECO:0000256" key="6">
    <source>
        <dbReference type="ARBA" id="ARBA00023004"/>
    </source>
</evidence>
<sequence length="460" mass="51695">MDLERKPGEAPSKSEICSYFDPSDGTLDRRVFADQALYDLELKNIYARAWNFMCHESQIPNTGDYFITYIGEDQVIVVRDKQGDVQVLLNTCRHRGNALCRAEQGNAKSFVCSYHGWNYDLNGDLIGVPGLSSYYRKDFDKSQWGLAKAAQVDHLHGFYFATLDPETPPLYDYLGEVGRIGLGMLVANGPVEVVNGVQKNVIDCNWKIAVDNLFDWYHVQYSHASAGNSGILDIAAILHPNNQMVMFGEYGHAISGPVIPPERQAEIDAMSDEERFAVTVAKMTEDPNRLPQPLRMSFAKDMLGPTGVRCMGHPNIFPNLWVSTGGTQLSLRLPRGPFETEIWWFTVLPKAMPEEMKKKQVAFITHLFGPAGLLEQDDGENWSQSTRASRGVGSRGYRHHLAMGLGHDEVLYDERGAARVETAISEHAQRWLYTNWMNWLSADSWAEIKANHPALPKGRV</sequence>
<dbReference type="SUPFAM" id="SSF50022">
    <property type="entry name" value="ISP domain"/>
    <property type="match status" value="1"/>
</dbReference>
<keyword evidence="4" id="KW-0223">Dioxygenase</keyword>
<dbReference type="InterPro" id="IPR036922">
    <property type="entry name" value="Rieske_2Fe-2S_sf"/>
</dbReference>
<keyword evidence="6" id="KW-0408">Iron</keyword>
<dbReference type="Pfam" id="PF00848">
    <property type="entry name" value="Ring_hydroxyl_A"/>
    <property type="match status" value="1"/>
</dbReference>
<dbReference type="PANTHER" id="PTHR43756">
    <property type="entry name" value="CHOLINE MONOOXYGENASE, CHLOROPLASTIC"/>
    <property type="match status" value="1"/>
</dbReference>
<proteinExistence type="inferred from homology"/>
<evidence type="ECO:0000313" key="10">
    <source>
        <dbReference type="EMBL" id="AMK59557.1"/>
    </source>
</evidence>
<dbReference type="PROSITE" id="PS51296">
    <property type="entry name" value="RIESKE"/>
    <property type="match status" value="1"/>
</dbReference>
<dbReference type="GO" id="GO:0005506">
    <property type="term" value="F:iron ion binding"/>
    <property type="evidence" value="ECO:0007669"/>
    <property type="project" value="InterPro"/>
</dbReference>
<keyword evidence="8" id="KW-0520">NAD</keyword>
<dbReference type="GO" id="GO:0051537">
    <property type="term" value="F:2 iron, 2 sulfur cluster binding"/>
    <property type="evidence" value="ECO:0007669"/>
    <property type="project" value="UniProtKB-KW"/>
</dbReference>
<keyword evidence="2" id="KW-0001">2Fe-2S</keyword>
<dbReference type="EMBL" id="KU144994">
    <property type="protein sequence ID" value="AMK59557.1"/>
    <property type="molecule type" value="Genomic_DNA"/>
</dbReference>
<evidence type="ECO:0000256" key="7">
    <source>
        <dbReference type="ARBA" id="ARBA00023014"/>
    </source>
</evidence>
<keyword evidence="5" id="KW-0560">Oxidoreductase</keyword>
<evidence type="ECO:0000259" key="9">
    <source>
        <dbReference type="PROSITE" id="PS51296"/>
    </source>
</evidence>
<evidence type="ECO:0000256" key="1">
    <source>
        <dbReference type="ARBA" id="ARBA00008751"/>
    </source>
</evidence>
<evidence type="ECO:0000256" key="2">
    <source>
        <dbReference type="ARBA" id="ARBA00022714"/>
    </source>
</evidence>
<dbReference type="Gene3D" id="3.90.380.10">
    <property type="entry name" value="Naphthalene 1,2-dioxygenase Alpha Subunit, Chain A, domain 1"/>
    <property type="match status" value="1"/>
</dbReference>
<dbReference type="AlphaFoldDB" id="A0A126SZ33"/>
<dbReference type="Pfam" id="PF00355">
    <property type="entry name" value="Rieske"/>
    <property type="match status" value="1"/>
</dbReference>
<comment type="similarity">
    <text evidence="1">Belongs to the bacterial ring-hydroxylating dioxygenase alpha subunit family.</text>
</comment>